<keyword evidence="2" id="KW-1185">Reference proteome</keyword>
<sequence length="1018" mass="111869">MWIHQDTQVPEQILPSGFLISVSMASLCFITCCFVPILIISSQALALAGFATPFAAGKNKVASVTKEAEALLRWKASIDNESQALLFSWIAGASPCNWSGIHCNKAGSVTNVSLINSGLKARLESLIITFLSLTNLIDLNLSNNSLHGIIPSQIGYLSKLKFLDLSFNSITGSIPQEIGMLRSLTSLELSENFLTGPIPSSIGNLTKLVILRLGRNQLSGSIPQEIGMLRSLTSLELSENFLTGPIPSSIGNLTKLVILRLGRNQLSGSIPQEVGKLTSLSHLGLSDNNLSGIIPTSVGNLTSLFSLYLDVNKLSGTLPSGMNNMTSLRAFVVFSNRLSGHFPQDICAGGFLFYFGAFDNDFTGPIPKSLRNCSSLVRVRLERNQLTGNISQVFGVNPNLYYIDLSENKFYGELSWNWSLFQNLTTLKISKNNLSGEIPSELGNATQLRSVDLSSNHLVGKIPEELLKLMLINLALDNNFISGSIPPEIGRLSDLQGLNLAVNNLSGAIPERLGECSNLLFLNLSMNKFTESIPLEIGNLNSLESLDFSENLLIEKIPQELGRLQRLEMLNLSHNKLSGSIPTTFDNLLSLTMVDVSYNELEGPVPDVKAFRNAPFAALRNNSNLCGNSTGLKACAVHVLNRKKTRKQGKKVVYLIVFPLVGILFLAAVMLGSFFICRARNKKADSAGTRQENVCSIWSQDHGMQYENIIEALEDFNSKYCIGVGGQGVVYKAVLPTSQIVAVKKFHQSQDCAEIDNLKAFRNEIDVLTNIRHRNIVKLYGFCSHPKHSFLVYEFMERGSLRMILNNEEEARELDWVKRVNVIKGMVNALSYLHDHCFPPIIHGDISINNVLLDSDSEAHISDFGTARLLMPGSSNCLSHAGTFGYTAPELAYTMKVNEKCDIYSFGMVTLEIIMGKHPRDLLLFLSTSPSPSSSSSSSSSLPVDQYTLVKDVIDQRLPPPEAKVAKEVIYISKLACACLNINPQCRPTIRQVCLELETKWLPLTKTFYAMQLGDILV</sequence>
<comment type="caution">
    <text evidence="1">The sequence shown here is derived from an EMBL/GenBank/DDBJ whole genome shotgun (WGS) entry which is preliminary data.</text>
</comment>
<proteinExistence type="predicted"/>
<dbReference type="Proteomes" id="UP000091857">
    <property type="component" value="Chromosome 7"/>
</dbReference>
<name>A0ACB7HCU2_MANES</name>
<dbReference type="EMBL" id="CM004393">
    <property type="protein sequence ID" value="KAG8650503.1"/>
    <property type="molecule type" value="Genomic_DNA"/>
</dbReference>
<gene>
    <name evidence="1" type="ORF">MANES_07G047800v8</name>
</gene>
<protein>
    <submittedName>
        <fullName evidence="1">Uncharacterized protein</fullName>
    </submittedName>
</protein>
<reference evidence="2" key="1">
    <citation type="journal article" date="2016" name="Nat. Biotechnol.">
        <title>Sequencing wild and cultivated cassava and related species reveals extensive interspecific hybridization and genetic diversity.</title>
        <authorList>
            <person name="Bredeson J.V."/>
            <person name="Lyons J.B."/>
            <person name="Prochnik S.E."/>
            <person name="Wu G.A."/>
            <person name="Ha C.M."/>
            <person name="Edsinger-Gonzales E."/>
            <person name="Grimwood J."/>
            <person name="Schmutz J."/>
            <person name="Rabbi I.Y."/>
            <person name="Egesi C."/>
            <person name="Nauluvula P."/>
            <person name="Lebot V."/>
            <person name="Ndunguru J."/>
            <person name="Mkamilo G."/>
            <person name="Bart R.S."/>
            <person name="Setter T.L."/>
            <person name="Gleadow R.M."/>
            <person name="Kulakow P."/>
            <person name="Ferguson M.E."/>
            <person name="Rounsley S."/>
            <person name="Rokhsar D.S."/>
        </authorList>
    </citation>
    <scope>NUCLEOTIDE SEQUENCE [LARGE SCALE GENOMIC DNA]</scope>
    <source>
        <strain evidence="2">cv. AM560-2</strain>
    </source>
</reference>
<evidence type="ECO:0000313" key="2">
    <source>
        <dbReference type="Proteomes" id="UP000091857"/>
    </source>
</evidence>
<accession>A0ACB7HCU2</accession>
<evidence type="ECO:0000313" key="1">
    <source>
        <dbReference type="EMBL" id="KAG8650503.1"/>
    </source>
</evidence>
<organism evidence="1 2">
    <name type="scientific">Manihot esculenta</name>
    <name type="common">Cassava</name>
    <name type="synonym">Jatropha manihot</name>
    <dbReference type="NCBI Taxonomy" id="3983"/>
    <lineage>
        <taxon>Eukaryota</taxon>
        <taxon>Viridiplantae</taxon>
        <taxon>Streptophyta</taxon>
        <taxon>Embryophyta</taxon>
        <taxon>Tracheophyta</taxon>
        <taxon>Spermatophyta</taxon>
        <taxon>Magnoliopsida</taxon>
        <taxon>eudicotyledons</taxon>
        <taxon>Gunneridae</taxon>
        <taxon>Pentapetalae</taxon>
        <taxon>rosids</taxon>
        <taxon>fabids</taxon>
        <taxon>Malpighiales</taxon>
        <taxon>Euphorbiaceae</taxon>
        <taxon>Crotonoideae</taxon>
        <taxon>Manihoteae</taxon>
        <taxon>Manihot</taxon>
    </lineage>
</organism>